<dbReference type="PANTHER" id="PTHR43214">
    <property type="entry name" value="TWO-COMPONENT RESPONSE REGULATOR"/>
    <property type="match status" value="1"/>
</dbReference>
<dbReference type="InterPro" id="IPR001789">
    <property type="entry name" value="Sig_transdc_resp-reg_receiver"/>
</dbReference>
<organism evidence="5 6">
    <name type="scientific">Parendozoicomonas callyspongiae</name>
    <dbReference type="NCBI Taxonomy" id="2942213"/>
    <lineage>
        <taxon>Bacteria</taxon>
        <taxon>Pseudomonadati</taxon>
        <taxon>Pseudomonadota</taxon>
        <taxon>Gammaproteobacteria</taxon>
        <taxon>Oceanospirillales</taxon>
        <taxon>Endozoicomonadaceae</taxon>
        <taxon>Parendozoicomonas</taxon>
    </lineage>
</organism>
<dbReference type="RefSeq" id="WP_249697744.1">
    <property type="nucleotide sequence ID" value="NZ_JAMFLX010000003.1"/>
</dbReference>
<feature type="modified residue" description="4-aspartylphosphate" evidence="2">
    <location>
        <position position="55"/>
    </location>
</feature>
<dbReference type="EMBL" id="JAMFLX010000003">
    <property type="protein sequence ID" value="MCL6268911.1"/>
    <property type="molecule type" value="Genomic_DNA"/>
</dbReference>
<dbReference type="NCBIfam" id="NF007935">
    <property type="entry name" value="PRK10651.1"/>
    <property type="match status" value="1"/>
</dbReference>
<keyword evidence="1" id="KW-0238">DNA-binding</keyword>
<keyword evidence="6" id="KW-1185">Reference proteome</keyword>
<dbReference type="InterPro" id="IPR016032">
    <property type="entry name" value="Sig_transdc_resp-reg_C-effctor"/>
</dbReference>
<dbReference type="CDD" id="cd06170">
    <property type="entry name" value="LuxR_C_like"/>
    <property type="match status" value="1"/>
</dbReference>
<dbReference type="PANTHER" id="PTHR43214:SF38">
    <property type="entry name" value="NITRATE_NITRITE RESPONSE REGULATOR PROTEIN NARL"/>
    <property type="match status" value="1"/>
</dbReference>
<feature type="domain" description="HTH luxR-type" evidence="3">
    <location>
        <begin position="144"/>
        <end position="209"/>
    </location>
</feature>
<dbReference type="Pfam" id="PF00196">
    <property type="entry name" value="GerE"/>
    <property type="match status" value="1"/>
</dbReference>
<evidence type="ECO:0000259" key="4">
    <source>
        <dbReference type="PROSITE" id="PS50110"/>
    </source>
</evidence>
<gene>
    <name evidence="5" type="primary">narL</name>
    <name evidence="5" type="ORF">M3P05_02960</name>
</gene>
<name>A0ABT0PCC3_9GAMM</name>
<dbReference type="Pfam" id="PF00072">
    <property type="entry name" value="Response_reg"/>
    <property type="match status" value="1"/>
</dbReference>
<dbReference type="PROSITE" id="PS00622">
    <property type="entry name" value="HTH_LUXR_1"/>
    <property type="match status" value="1"/>
</dbReference>
<dbReference type="PRINTS" id="PR00038">
    <property type="entry name" value="HTHLUXR"/>
</dbReference>
<dbReference type="SMART" id="SM00448">
    <property type="entry name" value="REC"/>
    <property type="match status" value="1"/>
</dbReference>
<dbReference type="InterPro" id="IPR011006">
    <property type="entry name" value="CheY-like_superfamily"/>
</dbReference>
<evidence type="ECO:0000256" key="2">
    <source>
        <dbReference type="PROSITE-ProRule" id="PRU00169"/>
    </source>
</evidence>
<accession>A0ABT0PCC3</accession>
<dbReference type="SMART" id="SM00421">
    <property type="entry name" value="HTH_LUXR"/>
    <property type="match status" value="1"/>
</dbReference>
<dbReference type="SUPFAM" id="SSF46894">
    <property type="entry name" value="C-terminal effector domain of the bipartite response regulators"/>
    <property type="match status" value="1"/>
</dbReference>
<comment type="caution">
    <text evidence="5">The sequence shown here is derived from an EMBL/GenBank/DDBJ whole genome shotgun (WGS) entry which is preliminary data.</text>
</comment>
<dbReference type="Proteomes" id="UP001203338">
    <property type="component" value="Unassembled WGS sequence"/>
</dbReference>
<dbReference type="Gene3D" id="3.40.50.2300">
    <property type="match status" value="1"/>
</dbReference>
<feature type="domain" description="Response regulatory" evidence="4">
    <location>
        <begin position="4"/>
        <end position="120"/>
    </location>
</feature>
<proteinExistence type="predicted"/>
<protein>
    <submittedName>
        <fullName evidence="5">Two-component system response regulator NarL</fullName>
    </submittedName>
</protein>
<sequence length="212" mass="23121">MPSKVLLIDDHPLLRRGLQQLINDDPELEVAGEAGDGKDGLEKAKKLDPDLILLDLNMKGMDGLATLKAIRDAGITTRVVMLTVSDHQGDVAALFKAGADGYLLKDMEPDELIKNIHQAVNGQLVVDERLAEVMASLLRHDTGTGDQLSTLTARECDIVWLIADGLSNKMIARELNITEGTVKVHVKHLLKKLGVRSRVEAAILMVNKGKRP</sequence>
<evidence type="ECO:0000256" key="1">
    <source>
        <dbReference type="ARBA" id="ARBA00023125"/>
    </source>
</evidence>
<dbReference type="SUPFAM" id="SSF52172">
    <property type="entry name" value="CheY-like"/>
    <property type="match status" value="1"/>
</dbReference>
<evidence type="ECO:0000313" key="6">
    <source>
        <dbReference type="Proteomes" id="UP001203338"/>
    </source>
</evidence>
<dbReference type="PROSITE" id="PS50043">
    <property type="entry name" value="HTH_LUXR_2"/>
    <property type="match status" value="1"/>
</dbReference>
<dbReference type="InterPro" id="IPR000792">
    <property type="entry name" value="Tscrpt_reg_LuxR_C"/>
</dbReference>
<reference evidence="5 6" key="1">
    <citation type="submission" date="2022-05" db="EMBL/GenBank/DDBJ databases">
        <authorList>
            <person name="Park J.-S."/>
        </authorList>
    </citation>
    <scope>NUCLEOTIDE SEQUENCE [LARGE SCALE GENOMIC DNA]</scope>
    <source>
        <strain evidence="5 6">2012CJ34-2</strain>
    </source>
</reference>
<evidence type="ECO:0000259" key="3">
    <source>
        <dbReference type="PROSITE" id="PS50043"/>
    </source>
</evidence>
<keyword evidence="2" id="KW-0597">Phosphoprotein</keyword>
<dbReference type="PROSITE" id="PS50110">
    <property type="entry name" value="RESPONSE_REGULATORY"/>
    <property type="match status" value="1"/>
</dbReference>
<dbReference type="InterPro" id="IPR039420">
    <property type="entry name" value="WalR-like"/>
</dbReference>
<evidence type="ECO:0000313" key="5">
    <source>
        <dbReference type="EMBL" id="MCL6268911.1"/>
    </source>
</evidence>